<feature type="compositionally biased region" description="Basic and acidic residues" evidence="1">
    <location>
        <begin position="130"/>
        <end position="139"/>
    </location>
</feature>
<feature type="region of interest" description="Disordered" evidence="1">
    <location>
        <begin position="130"/>
        <end position="425"/>
    </location>
</feature>
<feature type="domain" description="UBA" evidence="2">
    <location>
        <begin position="514"/>
        <end position="567"/>
    </location>
</feature>
<feature type="compositionally biased region" description="Low complexity" evidence="1">
    <location>
        <begin position="480"/>
        <end position="502"/>
    </location>
</feature>
<feature type="region of interest" description="Disordered" evidence="1">
    <location>
        <begin position="72"/>
        <end position="112"/>
    </location>
</feature>
<dbReference type="InterPro" id="IPR015940">
    <property type="entry name" value="UBA"/>
</dbReference>
<name>A0ABQ7GSG2_DUNSA</name>
<dbReference type="Proteomes" id="UP000815325">
    <property type="component" value="Unassembled WGS sequence"/>
</dbReference>
<dbReference type="PROSITE" id="PS50030">
    <property type="entry name" value="UBA"/>
    <property type="match status" value="1"/>
</dbReference>
<sequence length="681" mass="71826">MSELRCDLCGEDCTETQANLLACTYKNCDGGMYHQECLERFLKSNRLEKNRKTGFKCPRGCGKGTKYPEPCPGRIDKSHPIYPRNEEKVKKRQQAVVEQPAKPTKADKAAEKAAKAATAAAAAKAKADGAKAKAEHDTANGDVGVSKGGKGVVLQPIGKAHKDKQQQQQQQQQQLPLHEQLAQAKAAARKEMGLTPSQFPNVDSSSSRDKDASPGLSWTASKTLAPVSAWGKSGGPSAAASQDLDVAPPPPELPTLGQLPLLQQLMQQSDKRRSRQPPAASSAHPPPSAAPAPQPPTQQQPPHANGGPATPQLDSIQHFPPVTSSNPTAAPRFVPVSYASSASAAAAAPPSHQPPQPATLAPPAAVISQAEPATATSASQQQQQQQQHQQQPQHHSHHPPHSDLGTETSELSELPSLPDGELLDCGDTDAHAAALRLSKAQRKNLKRADKKKKKTNCLLDGVDLNTPSDTASIAESDLDAAPAGPRSSASGATASGAPAESAQPPLQGTGTSAMSDEQGCVEALVGHKVLHVFQQLQRLGFQRWQAASALQCFGVQLQLSVEWLLLHLGDPPQQLAAAAAGAPLPVVDIASDLHHLQEAQSILRAPPDLLHRSVVKARGDVQAAIMSLAQAGTPPHHRSTNSAIRHSHQPSGESFHSAQAMLSRKEFGIALTSVPVSMLLF</sequence>
<evidence type="ECO:0000256" key="1">
    <source>
        <dbReference type="SAM" id="MobiDB-lite"/>
    </source>
</evidence>
<feature type="compositionally biased region" description="Basic and acidic residues" evidence="1">
    <location>
        <begin position="74"/>
        <end position="89"/>
    </location>
</feature>
<feature type="compositionally biased region" description="Low complexity" evidence="1">
    <location>
        <begin position="254"/>
        <end position="268"/>
    </location>
</feature>
<proteinExistence type="predicted"/>
<organism evidence="3 4">
    <name type="scientific">Dunaliella salina</name>
    <name type="common">Green alga</name>
    <name type="synonym">Protococcus salinus</name>
    <dbReference type="NCBI Taxonomy" id="3046"/>
    <lineage>
        <taxon>Eukaryota</taxon>
        <taxon>Viridiplantae</taxon>
        <taxon>Chlorophyta</taxon>
        <taxon>core chlorophytes</taxon>
        <taxon>Chlorophyceae</taxon>
        <taxon>CS clade</taxon>
        <taxon>Chlamydomonadales</taxon>
        <taxon>Dunaliellaceae</taxon>
        <taxon>Dunaliella</taxon>
    </lineage>
</organism>
<feature type="compositionally biased region" description="Polar residues" evidence="1">
    <location>
        <begin position="195"/>
        <end position="205"/>
    </location>
</feature>
<comment type="caution">
    <text evidence="3">The sequence shown here is derived from an EMBL/GenBank/DDBJ whole genome shotgun (WGS) entry which is preliminary data.</text>
</comment>
<feature type="region of interest" description="Disordered" evidence="1">
    <location>
        <begin position="477"/>
        <end position="514"/>
    </location>
</feature>
<feature type="compositionally biased region" description="Polar residues" evidence="1">
    <location>
        <begin position="640"/>
        <end position="657"/>
    </location>
</feature>
<feature type="compositionally biased region" description="Pro residues" evidence="1">
    <location>
        <begin position="284"/>
        <end position="299"/>
    </location>
</feature>
<evidence type="ECO:0000313" key="3">
    <source>
        <dbReference type="EMBL" id="KAF5837525.1"/>
    </source>
</evidence>
<keyword evidence="4" id="KW-1185">Reference proteome</keyword>
<feature type="compositionally biased region" description="Low complexity" evidence="1">
    <location>
        <begin position="337"/>
        <end position="350"/>
    </location>
</feature>
<reference evidence="3" key="1">
    <citation type="submission" date="2017-08" db="EMBL/GenBank/DDBJ databases">
        <authorList>
            <person name="Polle J.E."/>
            <person name="Barry K."/>
            <person name="Cushman J."/>
            <person name="Schmutz J."/>
            <person name="Tran D."/>
            <person name="Hathwaick L.T."/>
            <person name="Yim W.C."/>
            <person name="Jenkins J."/>
            <person name="Mckie-Krisberg Z.M."/>
            <person name="Prochnik S."/>
            <person name="Lindquist E."/>
            <person name="Dockter R.B."/>
            <person name="Adam C."/>
            <person name="Molina H."/>
            <person name="Bunkerborg J."/>
            <person name="Jin E."/>
            <person name="Buchheim M."/>
            <person name="Magnuson J."/>
        </authorList>
    </citation>
    <scope>NUCLEOTIDE SEQUENCE</scope>
    <source>
        <strain evidence="3">CCAP 19/18</strain>
    </source>
</reference>
<feature type="compositionally biased region" description="Polar residues" evidence="1">
    <location>
        <begin position="504"/>
        <end position="514"/>
    </location>
</feature>
<accession>A0ABQ7GSG2</accession>
<dbReference type="EMBL" id="MU069612">
    <property type="protein sequence ID" value="KAF5837525.1"/>
    <property type="molecule type" value="Genomic_DNA"/>
</dbReference>
<evidence type="ECO:0000259" key="2">
    <source>
        <dbReference type="PROSITE" id="PS50030"/>
    </source>
</evidence>
<dbReference type="InterPro" id="IPR009060">
    <property type="entry name" value="UBA-like_sf"/>
</dbReference>
<evidence type="ECO:0000313" key="4">
    <source>
        <dbReference type="Proteomes" id="UP000815325"/>
    </source>
</evidence>
<gene>
    <name evidence="3" type="ORF">DUNSADRAFT_4218</name>
</gene>
<dbReference type="SUPFAM" id="SSF46934">
    <property type="entry name" value="UBA-like"/>
    <property type="match status" value="1"/>
</dbReference>
<feature type="region of interest" description="Disordered" evidence="1">
    <location>
        <begin position="631"/>
        <end position="657"/>
    </location>
</feature>
<feature type="compositionally biased region" description="Low complexity" evidence="1">
    <location>
        <begin position="379"/>
        <end position="393"/>
    </location>
</feature>
<protein>
    <recommendedName>
        <fullName evidence="2">UBA domain-containing protein</fullName>
    </recommendedName>
</protein>